<reference evidence="1 2" key="1">
    <citation type="journal article" date="2020" name="Microb. Ecol.">
        <title>Ecogenomics of the Marine Benthic Filamentous Cyanobacterium Adonisia.</title>
        <authorList>
            <person name="Walter J.M."/>
            <person name="Coutinho F.H."/>
            <person name="Leomil L."/>
            <person name="Hargreaves P.I."/>
            <person name="Campeao M.E."/>
            <person name="Vieira V.V."/>
            <person name="Silva B.S."/>
            <person name="Fistarol G.O."/>
            <person name="Salomon P.S."/>
            <person name="Sawabe T."/>
            <person name="Mino S."/>
            <person name="Hosokawa M."/>
            <person name="Miyashita H."/>
            <person name="Maruyama F."/>
            <person name="van Verk M.C."/>
            <person name="Dutilh B.E."/>
            <person name="Thompson C.C."/>
            <person name="Thompson F.L."/>
        </authorList>
    </citation>
    <scope>NUCLEOTIDE SEQUENCE [LARGE SCALE GENOMIC DNA]</scope>
    <source>
        <strain evidence="1 2">CCMR0081</strain>
    </source>
</reference>
<protein>
    <submittedName>
        <fullName evidence="1">DUF4089 domain-containing protein</fullName>
    </submittedName>
</protein>
<proteinExistence type="predicted"/>
<organism evidence="1 2">
    <name type="scientific">Adonisia turfae CCMR0081</name>
    <dbReference type="NCBI Taxonomy" id="2292702"/>
    <lineage>
        <taxon>Bacteria</taxon>
        <taxon>Bacillati</taxon>
        <taxon>Cyanobacteriota</taxon>
        <taxon>Adonisia</taxon>
        <taxon>Adonisia turfae</taxon>
    </lineage>
</organism>
<gene>
    <name evidence="1" type="ORF">DXZ20_23955</name>
</gene>
<comment type="caution">
    <text evidence="1">The sequence shown here is derived from an EMBL/GenBank/DDBJ whole genome shotgun (WGS) entry which is preliminary data.</text>
</comment>
<dbReference type="AlphaFoldDB" id="A0A6M0RS43"/>
<sequence length="72" mass="7969">MATPSPEATDQFNSPFDAATYVRQSAQLLNLAIPPEQMASVVENFERVHTIAQPVLDFPLPDNLESAPRFEP</sequence>
<dbReference type="EMBL" id="QXHD01000004">
    <property type="protein sequence ID" value="NEZ58643.1"/>
    <property type="molecule type" value="Genomic_DNA"/>
</dbReference>
<keyword evidence="2" id="KW-1185">Reference proteome</keyword>
<dbReference type="InterPro" id="IPR025148">
    <property type="entry name" value="AtzG-like"/>
</dbReference>
<name>A0A6M0RS43_9CYAN</name>
<dbReference type="RefSeq" id="WP_163701344.1">
    <property type="nucleotide sequence ID" value="NZ_QXHD01000004.1"/>
</dbReference>
<dbReference type="Proteomes" id="UP000481033">
    <property type="component" value="Unassembled WGS sequence"/>
</dbReference>
<dbReference type="Pfam" id="PF13318">
    <property type="entry name" value="AtzG-like"/>
    <property type="match status" value="1"/>
</dbReference>
<evidence type="ECO:0000313" key="2">
    <source>
        <dbReference type="Proteomes" id="UP000481033"/>
    </source>
</evidence>
<evidence type="ECO:0000313" key="1">
    <source>
        <dbReference type="EMBL" id="NEZ58643.1"/>
    </source>
</evidence>
<accession>A0A6M0RS43</accession>